<keyword evidence="1" id="KW-0472">Membrane</keyword>
<comment type="caution">
    <text evidence="2">The sequence shown here is derived from an EMBL/GenBank/DDBJ whole genome shotgun (WGS) entry which is preliminary data.</text>
</comment>
<evidence type="ECO:0000256" key="1">
    <source>
        <dbReference type="SAM" id="Phobius"/>
    </source>
</evidence>
<feature type="transmembrane region" description="Helical" evidence="1">
    <location>
        <begin position="31"/>
        <end position="49"/>
    </location>
</feature>
<gene>
    <name evidence="2" type="ORF">LCGC14_1241570</name>
</gene>
<reference evidence="2" key="1">
    <citation type="journal article" date="2015" name="Nature">
        <title>Complex archaea that bridge the gap between prokaryotes and eukaryotes.</title>
        <authorList>
            <person name="Spang A."/>
            <person name="Saw J.H."/>
            <person name="Jorgensen S.L."/>
            <person name="Zaremba-Niedzwiedzka K."/>
            <person name="Martijn J."/>
            <person name="Lind A.E."/>
            <person name="van Eijk R."/>
            <person name="Schleper C."/>
            <person name="Guy L."/>
            <person name="Ettema T.J."/>
        </authorList>
    </citation>
    <scope>NUCLEOTIDE SEQUENCE</scope>
</reference>
<name>A0A0F9L5Q5_9ZZZZ</name>
<keyword evidence="1" id="KW-1133">Transmembrane helix</keyword>
<evidence type="ECO:0000313" key="2">
    <source>
        <dbReference type="EMBL" id="KKM90159.1"/>
    </source>
</evidence>
<sequence length="61" mass="7126">MKEKNKHWIVMVLFLISGLALNFSFELSMMLEWAIIGMIIVSVMFGWYAKSAKVEQDKENK</sequence>
<keyword evidence="1" id="KW-0812">Transmembrane</keyword>
<protein>
    <submittedName>
        <fullName evidence="2">Uncharacterized protein</fullName>
    </submittedName>
</protein>
<organism evidence="2">
    <name type="scientific">marine sediment metagenome</name>
    <dbReference type="NCBI Taxonomy" id="412755"/>
    <lineage>
        <taxon>unclassified sequences</taxon>
        <taxon>metagenomes</taxon>
        <taxon>ecological metagenomes</taxon>
    </lineage>
</organism>
<dbReference type="EMBL" id="LAZR01006712">
    <property type="protein sequence ID" value="KKM90159.1"/>
    <property type="molecule type" value="Genomic_DNA"/>
</dbReference>
<feature type="transmembrane region" description="Helical" evidence="1">
    <location>
        <begin position="7"/>
        <end position="25"/>
    </location>
</feature>
<dbReference type="AlphaFoldDB" id="A0A0F9L5Q5"/>
<proteinExistence type="predicted"/>
<accession>A0A0F9L5Q5</accession>